<evidence type="ECO:0008006" key="4">
    <source>
        <dbReference type="Google" id="ProtNLM"/>
    </source>
</evidence>
<dbReference type="AlphaFoldDB" id="A0A0B3XTJ2"/>
<protein>
    <recommendedName>
        <fullName evidence="4">Host attachment protein</fullName>
    </recommendedName>
</protein>
<accession>A0A0B3XTJ2</accession>
<feature type="region of interest" description="Disordered" evidence="1">
    <location>
        <begin position="42"/>
        <end position="69"/>
    </location>
</feature>
<dbReference type="RefSeq" id="WP_039220875.1">
    <property type="nucleotide sequence ID" value="NZ_JWLW01000018.1"/>
</dbReference>
<comment type="caution">
    <text evidence="2">The sequence shown here is derived from an EMBL/GenBank/DDBJ whole genome shotgun (WGS) entry which is preliminary data.</text>
</comment>
<gene>
    <name evidence="2" type="ORF">RJ41_11720</name>
</gene>
<dbReference type="InterPro" id="IPR019291">
    <property type="entry name" value="Host_attachment_protein"/>
</dbReference>
<keyword evidence="3" id="KW-1185">Reference proteome</keyword>
<proteinExistence type="predicted"/>
<sequence>MTVQKHYVIVANHDNATAYTYINHGSALVEVKKWHNEFSGASDQDIYTDKPGRQSAPASQVPGVDSMNRKDAAELEDERFASDIADWLDGERKRGALGSIDIISGPGFLGKLRNGMSSQCSDVVDKEVKKNVLGADEETLLSYLK</sequence>
<dbReference type="Pfam" id="PF10116">
    <property type="entry name" value="Host_attach"/>
    <property type="match status" value="1"/>
</dbReference>
<dbReference type="EMBL" id="JWLW01000018">
    <property type="protein sequence ID" value="KHT52028.1"/>
    <property type="molecule type" value="Genomic_DNA"/>
</dbReference>
<dbReference type="OrthoDB" id="329419at2"/>
<organism evidence="2 3">
    <name type="scientific">Alteromonas marina</name>
    <dbReference type="NCBI Taxonomy" id="203795"/>
    <lineage>
        <taxon>Bacteria</taxon>
        <taxon>Pseudomonadati</taxon>
        <taxon>Pseudomonadota</taxon>
        <taxon>Gammaproteobacteria</taxon>
        <taxon>Alteromonadales</taxon>
        <taxon>Alteromonadaceae</taxon>
        <taxon>Alteromonas/Salinimonas group</taxon>
        <taxon>Alteromonas</taxon>
    </lineage>
</organism>
<dbReference type="Proteomes" id="UP000031197">
    <property type="component" value="Unassembled WGS sequence"/>
</dbReference>
<reference evidence="2 3" key="1">
    <citation type="submission" date="2014-12" db="EMBL/GenBank/DDBJ databases">
        <title>Genome sequencing of Alteromonas marina AD001.</title>
        <authorList>
            <person name="Adrian T.G.S."/>
            <person name="Chan K.G."/>
        </authorList>
    </citation>
    <scope>NUCLEOTIDE SEQUENCE [LARGE SCALE GENOMIC DNA]</scope>
    <source>
        <strain evidence="2 3">AD001</strain>
    </source>
</reference>
<evidence type="ECO:0000313" key="2">
    <source>
        <dbReference type="EMBL" id="KHT52028.1"/>
    </source>
</evidence>
<evidence type="ECO:0000313" key="3">
    <source>
        <dbReference type="Proteomes" id="UP000031197"/>
    </source>
</evidence>
<evidence type="ECO:0000256" key="1">
    <source>
        <dbReference type="SAM" id="MobiDB-lite"/>
    </source>
</evidence>
<name>A0A0B3XTJ2_9ALTE</name>